<dbReference type="GO" id="GO:0042054">
    <property type="term" value="F:histone methyltransferase activity"/>
    <property type="evidence" value="ECO:0007669"/>
    <property type="project" value="TreeGrafter"/>
</dbReference>
<dbReference type="InterPro" id="IPR025799">
    <property type="entry name" value="Arg_MeTrfase"/>
</dbReference>
<protein>
    <recommendedName>
        <fullName evidence="3">Methyltransferase domain-containing protein</fullName>
    </recommendedName>
</protein>
<comment type="caution">
    <text evidence="4">The sequence shown here is derived from an EMBL/GenBank/DDBJ whole genome shotgun (WGS) entry which is preliminary data.</text>
</comment>
<dbReference type="Proteomes" id="UP000236333">
    <property type="component" value="Unassembled WGS sequence"/>
</dbReference>
<organism evidence="4 5">
    <name type="scientific">Tetrabaena socialis</name>
    <dbReference type="NCBI Taxonomy" id="47790"/>
    <lineage>
        <taxon>Eukaryota</taxon>
        <taxon>Viridiplantae</taxon>
        <taxon>Chlorophyta</taxon>
        <taxon>core chlorophytes</taxon>
        <taxon>Chlorophyceae</taxon>
        <taxon>CS clade</taxon>
        <taxon>Chlamydomonadales</taxon>
        <taxon>Tetrabaenaceae</taxon>
        <taxon>Tetrabaena</taxon>
    </lineage>
</organism>
<accession>A0A2J7ZQH1</accession>
<dbReference type="SUPFAM" id="SSF53335">
    <property type="entry name" value="S-adenosyl-L-methionine-dependent methyltransferases"/>
    <property type="match status" value="1"/>
</dbReference>
<dbReference type="GO" id="GO:0005634">
    <property type="term" value="C:nucleus"/>
    <property type="evidence" value="ECO:0007669"/>
    <property type="project" value="TreeGrafter"/>
</dbReference>
<name>A0A2J7ZQH1_9CHLO</name>
<gene>
    <name evidence="4" type="ORF">TSOC_011514</name>
</gene>
<dbReference type="OrthoDB" id="7848332at2759"/>
<dbReference type="PANTHER" id="PTHR11006">
    <property type="entry name" value="PROTEIN ARGININE N-METHYLTRANSFERASE"/>
    <property type="match status" value="1"/>
</dbReference>
<dbReference type="AlphaFoldDB" id="A0A2J7ZQH1"/>
<dbReference type="EMBL" id="PGGS01000644">
    <property type="protein sequence ID" value="PNH02506.1"/>
    <property type="molecule type" value="Genomic_DNA"/>
</dbReference>
<dbReference type="Gene3D" id="3.40.50.150">
    <property type="entry name" value="Vaccinia Virus protein VP39"/>
    <property type="match status" value="1"/>
</dbReference>
<proteinExistence type="predicted"/>
<dbReference type="InterPro" id="IPR029063">
    <property type="entry name" value="SAM-dependent_MTases_sf"/>
</dbReference>
<sequence length="369" mass="38302">MQRSAIAGGVSAASPSPALSILASGRLVHCHSLAPPAGSITQQERGHRSASASRRSTAAAASQGTREASTSGSSSSAATAGGSSLVRSGDGGQGGGVAQPRRLVLSVETGQPTINWDRWELLQFEREAARVAQGGEVGDEDGDGEAEEAEADVFAQRLAGSDLSAAYFRRWDDPALHQPMLQDRVLIAAWRKALEAAPPGALAGKVVLDVGCGLGLLSMLAAKAGAARVVAVDGSAGAVEAARRIIRANGLQDKITVVHGALEELEELPGVAPGSVDVVLSNWMGPGLLAGGMLNTMAHAARLTAVREERLFGLVLYWEAAWTFGGALAGGDDAKPPVRFTTHPLSSTTHYQQLMVDFPRPQRAEEVRK</sequence>
<dbReference type="CDD" id="cd02440">
    <property type="entry name" value="AdoMet_MTases"/>
    <property type="match status" value="1"/>
</dbReference>
<evidence type="ECO:0000259" key="3">
    <source>
        <dbReference type="Pfam" id="PF13649"/>
    </source>
</evidence>
<dbReference type="InterPro" id="IPR041698">
    <property type="entry name" value="Methyltransf_25"/>
</dbReference>
<dbReference type="GO" id="GO:0016274">
    <property type="term" value="F:protein-arginine N-methyltransferase activity"/>
    <property type="evidence" value="ECO:0007669"/>
    <property type="project" value="InterPro"/>
</dbReference>
<evidence type="ECO:0000313" key="5">
    <source>
        <dbReference type="Proteomes" id="UP000236333"/>
    </source>
</evidence>
<feature type="domain" description="Methyltransferase" evidence="3">
    <location>
        <begin position="207"/>
        <end position="284"/>
    </location>
</feature>
<reference evidence="4 5" key="1">
    <citation type="journal article" date="2017" name="Mol. Biol. Evol.">
        <title>The 4-celled Tetrabaena socialis nuclear genome reveals the essential components for genetic control of cell number at the origin of multicellularity in the volvocine lineage.</title>
        <authorList>
            <person name="Featherston J."/>
            <person name="Arakaki Y."/>
            <person name="Hanschen E.R."/>
            <person name="Ferris P.J."/>
            <person name="Michod R.E."/>
            <person name="Olson B.J.S.C."/>
            <person name="Nozaki H."/>
            <person name="Durand P.M."/>
        </authorList>
    </citation>
    <scope>NUCLEOTIDE SEQUENCE [LARGE SCALE GENOMIC DNA]</scope>
    <source>
        <strain evidence="4 5">NIES-571</strain>
    </source>
</reference>
<dbReference type="Pfam" id="PF13649">
    <property type="entry name" value="Methyltransf_25"/>
    <property type="match status" value="1"/>
</dbReference>
<evidence type="ECO:0000256" key="2">
    <source>
        <dbReference type="SAM" id="MobiDB-lite"/>
    </source>
</evidence>
<evidence type="ECO:0000256" key="1">
    <source>
        <dbReference type="ARBA" id="ARBA00022691"/>
    </source>
</evidence>
<evidence type="ECO:0000313" key="4">
    <source>
        <dbReference type="EMBL" id="PNH02506.1"/>
    </source>
</evidence>
<keyword evidence="5" id="KW-1185">Reference proteome</keyword>
<dbReference type="PANTHER" id="PTHR11006:SF89">
    <property type="entry name" value="PROTEIN ARGININE N-METHYLTRANSFERASE 3-RELATED"/>
    <property type="match status" value="1"/>
</dbReference>
<feature type="region of interest" description="Disordered" evidence="2">
    <location>
        <begin position="35"/>
        <end position="98"/>
    </location>
</feature>
<keyword evidence="1" id="KW-0949">S-adenosyl-L-methionine</keyword>
<feature type="compositionally biased region" description="Low complexity" evidence="2">
    <location>
        <begin position="49"/>
        <end position="84"/>
    </location>
</feature>